<dbReference type="CDD" id="cd00158">
    <property type="entry name" value="RHOD"/>
    <property type="match status" value="1"/>
</dbReference>
<dbReference type="InterPro" id="IPR036873">
    <property type="entry name" value="Rhodanese-like_dom_sf"/>
</dbReference>
<dbReference type="PROSITE" id="PS50206">
    <property type="entry name" value="RHODANESE_3"/>
    <property type="match status" value="1"/>
</dbReference>
<evidence type="ECO:0000313" key="2">
    <source>
        <dbReference type="EMBL" id="SDJ81560.1"/>
    </source>
</evidence>
<dbReference type="GO" id="GO:0016740">
    <property type="term" value="F:transferase activity"/>
    <property type="evidence" value="ECO:0007669"/>
    <property type="project" value="UniProtKB-KW"/>
</dbReference>
<dbReference type="SUPFAM" id="SSF52821">
    <property type="entry name" value="Rhodanese/Cell cycle control phosphatase"/>
    <property type="match status" value="1"/>
</dbReference>
<reference evidence="2 3" key="1">
    <citation type="submission" date="2016-10" db="EMBL/GenBank/DDBJ databases">
        <authorList>
            <person name="de Groot N.N."/>
        </authorList>
    </citation>
    <scope>NUCLEOTIDE SEQUENCE [LARGE SCALE GENOMIC DNA]</scope>
    <source>
        <strain evidence="2 3">DSM 2895</strain>
    </source>
</reference>
<dbReference type="PANTHER" id="PTHR43031:SF17">
    <property type="entry name" value="SULFURTRANSFERASE YTWF-RELATED"/>
    <property type="match status" value="1"/>
</dbReference>
<name>A0A1G8WVF0_ANEMI</name>
<dbReference type="SMART" id="SM00450">
    <property type="entry name" value="RHOD"/>
    <property type="match status" value="1"/>
</dbReference>
<dbReference type="InterPro" id="IPR001763">
    <property type="entry name" value="Rhodanese-like_dom"/>
</dbReference>
<protein>
    <submittedName>
        <fullName evidence="2">Rhodanese-related sulfurtransferase</fullName>
    </submittedName>
</protein>
<dbReference type="PANTHER" id="PTHR43031">
    <property type="entry name" value="FAD-DEPENDENT OXIDOREDUCTASE"/>
    <property type="match status" value="1"/>
</dbReference>
<sequence length="176" mass="20130">MEGGDSEKEEVGCALHSSGRKANVSFSDRPPSFLFFLPLTTRICRFIKSDAYRLVIIKMVQDEFYIRERVEIMMNKHSIAADEFAAKYKNGDLDDAYIMDVREEYEWEAGHLDKAHLVPMNTVPEKLDALDKTKTMYIICAHGVRSWHVTQYLLGNGFEQVVNVEGGMAEIEHHLA</sequence>
<dbReference type="Gene3D" id="3.40.250.10">
    <property type="entry name" value="Rhodanese-like domain"/>
    <property type="match status" value="1"/>
</dbReference>
<dbReference type="InterPro" id="IPR050229">
    <property type="entry name" value="GlpE_sulfurtransferase"/>
</dbReference>
<evidence type="ECO:0000313" key="3">
    <source>
        <dbReference type="Proteomes" id="UP000182836"/>
    </source>
</evidence>
<dbReference type="Proteomes" id="UP000182836">
    <property type="component" value="Unassembled WGS sequence"/>
</dbReference>
<accession>A0A1G8WVF0</accession>
<keyword evidence="2" id="KW-0808">Transferase</keyword>
<organism evidence="2 3">
    <name type="scientific">Aneurinibacillus migulanus</name>
    <name type="common">Bacillus migulanus</name>
    <dbReference type="NCBI Taxonomy" id="47500"/>
    <lineage>
        <taxon>Bacteria</taxon>
        <taxon>Bacillati</taxon>
        <taxon>Bacillota</taxon>
        <taxon>Bacilli</taxon>
        <taxon>Bacillales</taxon>
        <taxon>Paenibacillaceae</taxon>
        <taxon>Aneurinibacillus group</taxon>
        <taxon>Aneurinibacillus</taxon>
    </lineage>
</organism>
<evidence type="ECO:0000259" key="1">
    <source>
        <dbReference type="PROSITE" id="PS50206"/>
    </source>
</evidence>
<dbReference type="Pfam" id="PF00581">
    <property type="entry name" value="Rhodanese"/>
    <property type="match status" value="1"/>
</dbReference>
<dbReference type="AlphaFoldDB" id="A0A1G8WVF0"/>
<dbReference type="EMBL" id="FNED01000029">
    <property type="protein sequence ID" value="SDJ81560.1"/>
    <property type="molecule type" value="Genomic_DNA"/>
</dbReference>
<proteinExistence type="predicted"/>
<gene>
    <name evidence="2" type="ORF">SAMN04487909_12926</name>
</gene>
<feature type="domain" description="Rhodanese" evidence="1">
    <location>
        <begin position="92"/>
        <end position="176"/>
    </location>
</feature>